<dbReference type="HAMAP" id="MF_00235">
    <property type="entry name" value="Adenylate_kinase_Adk"/>
    <property type="match status" value="1"/>
</dbReference>
<feature type="binding site" evidence="5">
    <location>
        <position position="40"/>
    </location>
    <ligand>
        <name>AMP</name>
        <dbReference type="ChEBI" id="CHEBI:456215"/>
    </ligand>
</feature>
<comment type="subunit">
    <text evidence="5 7">Monomer.</text>
</comment>
<feature type="binding site" evidence="5">
    <location>
        <begin position="13"/>
        <end position="18"/>
    </location>
    <ligand>
        <name>ATP</name>
        <dbReference type="ChEBI" id="CHEBI:30616"/>
    </ligand>
</feature>
<dbReference type="GO" id="GO:0005737">
    <property type="term" value="C:cytoplasm"/>
    <property type="evidence" value="ECO:0007669"/>
    <property type="project" value="UniProtKB-SubCell"/>
</dbReference>
<dbReference type="PRINTS" id="PR00094">
    <property type="entry name" value="ADENYLTKNASE"/>
</dbReference>
<dbReference type="SUPFAM" id="SSF52540">
    <property type="entry name" value="P-loop containing nucleoside triphosphate hydrolases"/>
    <property type="match status" value="1"/>
</dbReference>
<feature type="binding site" evidence="5">
    <location>
        <position position="150"/>
    </location>
    <ligand>
        <name>AMP</name>
        <dbReference type="ChEBI" id="CHEBI:456215"/>
    </ligand>
</feature>
<gene>
    <name evidence="5" type="primary">adk</name>
    <name evidence="8" type="ORF">COU49_01790</name>
</gene>
<dbReference type="PANTHER" id="PTHR23359">
    <property type="entry name" value="NUCLEOTIDE KINASE"/>
    <property type="match status" value="1"/>
</dbReference>
<dbReference type="UniPathway" id="UPA00588">
    <property type="reaction ID" value="UER00649"/>
</dbReference>
<feature type="binding site" evidence="5">
    <location>
        <begin position="95"/>
        <end position="98"/>
    </location>
    <ligand>
        <name>AMP</name>
        <dbReference type="ChEBI" id="CHEBI:456215"/>
    </ligand>
</feature>
<dbReference type="GO" id="GO:0044209">
    <property type="term" value="P:AMP salvage"/>
    <property type="evidence" value="ECO:0007669"/>
    <property type="project" value="UniProtKB-UniRule"/>
</dbReference>
<evidence type="ECO:0000256" key="6">
    <source>
        <dbReference type="RuleBase" id="RU003330"/>
    </source>
</evidence>
<dbReference type="Gene3D" id="3.40.50.300">
    <property type="entry name" value="P-loop containing nucleotide triphosphate hydrolases"/>
    <property type="match status" value="1"/>
</dbReference>
<evidence type="ECO:0000256" key="1">
    <source>
        <dbReference type="ARBA" id="ARBA00022679"/>
    </source>
</evidence>
<comment type="function">
    <text evidence="5">Catalyzes the reversible transfer of the terminal phosphate group between ATP and AMP. Plays an important role in cellular energy homeostasis and in adenine nucleotide metabolism.</text>
</comment>
<feature type="binding site" evidence="5">
    <location>
        <position position="45"/>
    </location>
    <ligand>
        <name>AMP</name>
        <dbReference type="ChEBI" id="CHEBI:456215"/>
    </ligand>
</feature>
<keyword evidence="1 5" id="KW-0808">Transferase</keyword>
<evidence type="ECO:0000313" key="9">
    <source>
        <dbReference type="Proteomes" id="UP000230094"/>
    </source>
</evidence>
<comment type="domain">
    <text evidence="5">Consists of three domains, a large central CORE domain and two small peripheral domains, NMPbind and LID, which undergo movements during catalysis. The LID domain closes over the site of phosphoryl transfer upon ATP binding. Assembling and dissambling the active center during each catalytic cycle provides an effective means to prevent ATP hydrolysis.</text>
</comment>
<evidence type="ECO:0000313" key="8">
    <source>
        <dbReference type="EMBL" id="PIR68280.1"/>
    </source>
</evidence>
<dbReference type="AlphaFoldDB" id="A0A2H0TB80"/>
<name>A0A2H0TB80_9BACT</name>
<dbReference type="CDD" id="cd01428">
    <property type="entry name" value="ADK"/>
    <property type="match status" value="1"/>
</dbReference>
<comment type="pathway">
    <text evidence="5">Purine metabolism; AMP biosynthesis via salvage pathway; AMP from ADP: step 1/1.</text>
</comment>
<reference evidence="9" key="1">
    <citation type="submission" date="2017-09" db="EMBL/GenBank/DDBJ databases">
        <title>Depth-based differentiation of microbial function through sediment-hosted aquifers and enrichment of novel symbionts in the deep terrestrial subsurface.</title>
        <authorList>
            <person name="Probst A.J."/>
            <person name="Ladd B."/>
            <person name="Jarett J.K."/>
            <person name="Geller-Mcgrath D.E."/>
            <person name="Sieber C.M.K."/>
            <person name="Emerson J.B."/>
            <person name="Anantharaman K."/>
            <person name="Thomas B.C."/>
            <person name="Malmstrom R."/>
            <person name="Stieglmeier M."/>
            <person name="Klingl A."/>
            <person name="Woyke T."/>
            <person name="Ryan C.M."/>
            <person name="Banfield J.F."/>
        </authorList>
    </citation>
    <scope>NUCLEOTIDE SEQUENCE [LARGE SCALE GENOMIC DNA]</scope>
</reference>
<comment type="catalytic activity">
    <reaction evidence="5 7">
        <text>AMP + ATP = 2 ADP</text>
        <dbReference type="Rhea" id="RHEA:12973"/>
        <dbReference type="ChEBI" id="CHEBI:30616"/>
        <dbReference type="ChEBI" id="CHEBI:456215"/>
        <dbReference type="ChEBI" id="CHEBI:456216"/>
        <dbReference type="EC" id="2.7.4.3"/>
    </reaction>
</comment>
<evidence type="ECO:0000256" key="7">
    <source>
        <dbReference type="RuleBase" id="RU003331"/>
    </source>
</evidence>
<dbReference type="Pfam" id="PF00406">
    <property type="entry name" value="ADK"/>
    <property type="match status" value="1"/>
</dbReference>
<accession>A0A2H0TB80</accession>
<feature type="binding site" evidence="5">
    <location>
        <position position="139"/>
    </location>
    <ligand>
        <name>AMP</name>
        <dbReference type="ChEBI" id="CHEBI:456215"/>
    </ligand>
</feature>
<protein>
    <recommendedName>
        <fullName evidence="5 7">Adenylate kinase</fullName>
        <shortName evidence="5">AK</shortName>
        <ecNumber evidence="5 7">2.7.4.3</ecNumber>
    </recommendedName>
    <alternativeName>
        <fullName evidence="5">ATP-AMP transphosphorylase</fullName>
    </alternativeName>
    <alternativeName>
        <fullName evidence="5">ATP:AMP phosphotransferase</fullName>
    </alternativeName>
    <alternativeName>
        <fullName evidence="5">Adenylate monophosphate kinase</fullName>
    </alternativeName>
</protein>
<comment type="subcellular location">
    <subcellularLocation>
        <location evidence="5 7">Cytoplasm</location>
    </subcellularLocation>
</comment>
<dbReference type="EMBL" id="PFCQ01000011">
    <property type="protein sequence ID" value="PIR68280.1"/>
    <property type="molecule type" value="Genomic_DNA"/>
</dbReference>
<comment type="similarity">
    <text evidence="5 6">Belongs to the adenylate kinase family.</text>
</comment>
<feature type="binding site" evidence="5">
    <location>
        <position position="180"/>
    </location>
    <ligand>
        <name>ATP</name>
        <dbReference type="ChEBI" id="CHEBI:30616"/>
    </ligand>
</feature>
<dbReference type="GO" id="GO:0004017">
    <property type="term" value="F:AMP kinase activity"/>
    <property type="evidence" value="ECO:0007669"/>
    <property type="project" value="UniProtKB-UniRule"/>
</dbReference>
<keyword evidence="5 7" id="KW-0067">ATP-binding</keyword>
<comment type="caution">
    <text evidence="8">The sequence shown here is derived from an EMBL/GenBank/DDBJ whole genome shotgun (WGS) entry which is preliminary data.</text>
</comment>
<evidence type="ECO:0000256" key="5">
    <source>
        <dbReference type="HAMAP-Rule" id="MF_00235"/>
    </source>
</evidence>
<keyword evidence="5" id="KW-0963">Cytoplasm</keyword>
<dbReference type="GO" id="GO:0005524">
    <property type="term" value="F:ATP binding"/>
    <property type="evidence" value="ECO:0007669"/>
    <property type="project" value="UniProtKB-UniRule"/>
</dbReference>
<feature type="binding site" evidence="5">
    <location>
        <position position="102"/>
    </location>
    <ligand>
        <name>AMP</name>
        <dbReference type="ChEBI" id="CHEBI:456215"/>
    </ligand>
</feature>
<dbReference type="InterPro" id="IPR000850">
    <property type="entry name" value="Adenylat/UMP-CMP_kin"/>
</dbReference>
<comment type="caution">
    <text evidence="5">Lacks conserved residue(s) required for the propagation of feature annotation.</text>
</comment>
<evidence type="ECO:0000256" key="2">
    <source>
        <dbReference type="ARBA" id="ARBA00022727"/>
    </source>
</evidence>
<evidence type="ECO:0000256" key="3">
    <source>
        <dbReference type="ARBA" id="ARBA00022741"/>
    </source>
</evidence>
<dbReference type="InterPro" id="IPR027417">
    <property type="entry name" value="P-loop_NTPase"/>
</dbReference>
<organism evidence="8 9">
    <name type="scientific">Candidatus Nomurabacteria bacterium CG10_big_fil_rev_8_21_14_0_10_35_16</name>
    <dbReference type="NCBI Taxonomy" id="1974731"/>
    <lineage>
        <taxon>Bacteria</taxon>
        <taxon>Candidatus Nomuraibacteriota</taxon>
    </lineage>
</organism>
<keyword evidence="2 5" id="KW-0545">Nucleotide biosynthesis</keyword>
<dbReference type="Proteomes" id="UP000230094">
    <property type="component" value="Unassembled WGS sequence"/>
</dbReference>
<keyword evidence="3 5" id="KW-0547">Nucleotide-binding</keyword>
<feature type="region of interest" description="NMP" evidence="5">
    <location>
        <begin position="39"/>
        <end position="68"/>
    </location>
</feature>
<keyword evidence="4 5" id="KW-0418">Kinase</keyword>
<evidence type="ECO:0000256" key="4">
    <source>
        <dbReference type="ARBA" id="ARBA00022777"/>
    </source>
</evidence>
<feature type="binding site" evidence="5">
    <location>
        <position position="137"/>
    </location>
    <ligand>
        <name>ATP</name>
        <dbReference type="ChEBI" id="CHEBI:30616"/>
    </ligand>
</feature>
<proteinExistence type="inferred from homology"/>
<dbReference type="EC" id="2.7.4.3" evidence="5 7"/>
<sequence>MQPQTFVFFGQVGSGKGTQVELLVKFLKEKDGRDCVSTSTGNEYRKMIESGTHVGDLIKDSLARGELQPDFLTNAIFANVLATNLSSNKHLIADGYPRTVVQSETFEAMMRFYKRENIKIIYIELSEEEAMKRNLLRGRHDDTEEGIRRRFAEYVNNVLPAMNYFKDKDNYEIYTINGEQIIEKVHQDIIKVIGL</sequence>